<keyword evidence="3 6" id="KW-0812">Transmembrane</keyword>
<feature type="transmembrane region" description="Helical" evidence="6">
    <location>
        <begin position="165"/>
        <end position="182"/>
    </location>
</feature>
<evidence type="ECO:0000256" key="3">
    <source>
        <dbReference type="ARBA" id="ARBA00022692"/>
    </source>
</evidence>
<feature type="transmembrane region" description="Helical" evidence="6">
    <location>
        <begin position="21"/>
        <end position="39"/>
    </location>
</feature>
<evidence type="ECO:0000256" key="5">
    <source>
        <dbReference type="ARBA" id="ARBA00023136"/>
    </source>
</evidence>
<feature type="transmembrane region" description="Helical" evidence="6">
    <location>
        <begin position="92"/>
        <end position="112"/>
    </location>
</feature>
<name>A0A5S4VT25_9FIRM</name>
<dbReference type="EMBL" id="VSTF01000002">
    <property type="protein sequence ID" value="TYL61139.1"/>
    <property type="molecule type" value="Genomic_DNA"/>
</dbReference>
<feature type="transmembrane region" description="Helical" evidence="6">
    <location>
        <begin position="268"/>
        <end position="290"/>
    </location>
</feature>
<feature type="transmembrane region" description="Helical" evidence="6">
    <location>
        <begin position="340"/>
        <end position="357"/>
    </location>
</feature>
<dbReference type="PANTHER" id="PTHR30250">
    <property type="entry name" value="PST FAMILY PREDICTED COLANIC ACID TRANSPORTER"/>
    <property type="match status" value="1"/>
</dbReference>
<dbReference type="AlphaFoldDB" id="A0A5S4VT25"/>
<reference evidence="7 8" key="2">
    <citation type="submission" date="2019-09" db="EMBL/GenBank/DDBJ databases">
        <title>Strain-level analysis of Eubacterium rectale using genomes from metagenomes.</title>
        <authorList>
            <person name="Karcher N."/>
            <person name="Segata N."/>
        </authorList>
    </citation>
    <scope>NUCLEOTIDE SEQUENCE [LARGE SCALE GENOMIC DNA]</scope>
    <source>
        <strain evidence="7 8">T3WBe13</strain>
    </source>
</reference>
<evidence type="ECO:0000256" key="4">
    <source>
        <dbReference type="ARBA" id="ARBA00022989"/>
    </source>
</evidence>
<feature type="transmembrane region" description="Helical" evidence="6">
    <location>
        <begin position="400"/>
        <end position="420"/>
    </location>
</feature>
<reference evidence="7 8" key="1">
    <citation type="submission" date="2019-08" db="EMBL/GenBank/DDBJ databases">
        <authorList>
            <person name="Duncan S."/>
            <person name="Walker A."/>
        </authorList>
    </citation>
    <scope>NUCLEOTIDE SEQUENCE [LARGE SCALE GENOMIC DNA]</scope>
    <source>
        <strain evidence="7 8">T3WBe13</strain>
    </source>
</reference>
<dbReference type="GO" id="GO:0005886">
    <property type="term" value="C:plasma membrane"/>
    <property type="evidence" value="ECO:0007669"/>
    <property type="project" value="UniProtKB-SubCell"/>
</dbReference>
<gene>
    <name evidence="7" type="ORF">FYL31_02325</name>
</gene>
<comment type="caution">
    <text evidence="7">The sequence shown here is derived from an EMBL/GenBank/DDBJ whole genome shotgun (WGS) entry which is preliminary data.</text>
</comment>
<protein>
    <submittedName>
        <fullName evidence="7">Oligosaccharide flippase family protein</fullName>
    </submittedName>
</protein>
<evidence type="ECO:0000256" key="1">
    <source>
        <dbReference type="ARBA" id="ARBA00004651"/>
    </source>
</evidence>
<dbReference type="InterPro" id="IPR050833">
    <property type="entry name" value="Poly_Biosynth_Transport"/>
</dbReference>
<proteinExistence type="predicted"/>
<sequence length="515" mass="58469">MVKERTKNATRNMIFGILQRMYHMLVPFFMRTAMIYFMGVQYVGLNSLFTSILQVLNLAELGVGSAMVYSMYKPIAEDDKDTICALMRLYKVYYRVIGSAIAVVGLGVTPFIPCLVSGSIPENLDLHILYLLNLAATVFSYWLFAYKNSLLMAHQRTDVTSKVSIAVGTVQYCAQFLAIYIFKNYYFYLIMAILSQIANNIVTSNIVSRMYPDYLPKGKLSKKETRSINGRIKDLFIAKLGGVVLNSADTIVISAFLGLTLLAVYQNYYFIISSICGIMETLLTSIRAGLGNSYVTESREKNYIDLKKITFMFYWLIGMCTCCFLGVFQPFMELWVGESFLLPFSVVVLLCVYFYLYETTRLLNVFKDAGGVWHEDRFRPLISALVNLSLNLAAVKYIGIYGIVLSTIVALGMIEVPWLLRNIFTVMYDSSLFKDYFKMFVSWIVATVFSCASIAVLTYKVTLSGWGAFAFFVVVSVLIPNIVFLLLMHRKEEFKLSISMVNRITHNKLPVIKNL</sequence>
<comment type="subcellular location">
    <subcellularLocation>
        <location evidence="1">Cell membrane</location>
        <topology evidence="1">Multi-pass membrane protein</topology>
    </subcellularLocation>
</comment>
<feature type="transmembrane region" description="Helical" evidence="6">
    <location>
        <begin position="124"/>
        <end position="144"/>
    </location>
</feature>
<feature type="transmembrane region" description="Helical" evidence="6">
    <location>
        <begin position="440"/>
        <end position="459"/>
    </location>
</feature>
<dbReference type="PANTHER" id="PTHR30250:SF11">
    <property type="entry name" value="O-ANTIGEN TRANSPORTER-RELATED"/>
    <property type="match status" value="1"/>
</dbReference>
<dbReference type="RefSeq" id="WP_148871837.1">
    <property type="nucleotide sequence ID" value="NZ_VSTF01000002.1"/>
</dbReference>
<feature type="transmembrane region" description="Helical" evidence="6">
    <location>
        <begin position="51"/>
        <end position="72"/>
    </location>
</feature>
<feature type="transmembrane region" description="Helical" evidence="6">
    <location>
        <begin position="465"/>
        <end position="487"/>
    </location>
</feature>
<accession>A0A5S4VT25</accession>
<keyword evidence="2" id="KW-1003">Cell membrane</keyword>
<evidence type="ECO:0000313" key="8">
    <source>
        <dbReference type="Proteomes" id="UP000324327"/>
    </source>
</evidence>
<keyword evidence="4 6" id="KW-1133">Transmembrane helix</keyword>
<keyword evidence="5 6" id="KW-0472">Membrane</keyword>
<feature type="transmembrane region" description="Helical" evidence="6">
    <location>
        <begin position="188"/>
        <end position="207"/>
    </location>
</feature>
<evidence type="ECO:0000256" key="2">
    <source>
        <dbReference type="ARBA" id="ARBA00022475"/>
    </source>
</evidence>
<feature type="transmembrane region" description="Helical" evidence="6">
    <location>
        <begin position="311"/>
        <end position="328"/>
    </location>
</feature>
<evidence type="ECO:0000313" key="7">
    <source>
        <dbReference type="EMBL" id="TYL61139.1"/>
    </source>
</evidence>
<dbReference type="Proteomes" id="UP000324327">
    <property type="component" value="Unassembled WGS sequence"/>
</dbReference>
<evidence type="ECO:0000256" key="6">
    <source>
        <dbReference type="SAM" id="Phobius"/>
    </source>
</evidence>
<feature type="transmembrane region" description="Helical" evidence="6">
    <location>
        <begin position="236"/>
        <end position="262"/>
    </location>
</feature>
<organism evidence="7 8">
    <name type="scientific">Agathobacter rectalis</name>
    <dbReference type="NCBI Taxonomy" id="39491"/>
    <lineage>
        <taxon>Bacteria</taxon>
        <taxon>Bacillati</taxon>
        <taxon>Bacillota</taxon>
        <taxon>Clostridia</taxon>
        <taxon>Lachnospirales</taxon>
        <taxon>Lachnospiraceae</taxon>
        <taxon>Agathobacter</taxon>
    </lineage>
</organism>